<feature type="region of interest" description="Disordered" evidence="1">
    <location>
        <begin position="1"/>
        <end position="21"/>
    </location>
</feature>
<gene>
    <name evidence="2" type="ORF">CASFOL_026879</name>
</gene>
<organism evidence="2 3">
    <name type="scientific">Castilleja foliolosa</name>
    <dbReference type="NCBI Taxonomy" id="1961234"/>
    <lineage>
        <taxon>Eukaryota</taxon>
        <taxon>Viridiplantae</taxon>
        <taxon>Streptophyta</taxon>
        <taxon>Embryophyta</taxon>
        <taxon>Tracheophyta</taxon>
        <taxon>Spermatophyta</taxon>
        <taxon>Magnoliopsida</taxon>
        <taxon>eudicotyledons</taxon>
        <taxon>Gunneridae</taxon>
        <taxon>Pentapetalae</taxon>
        <taxon>asterids</taxon>
        <taxon>lamiids</taxon>
        <taxon>Lamiales</taxon>
        <taxon>Orobanchaceae</taxon>
        <taxon>Pedicularideae</taxon>
        <taxon>Castillejinae</taxon>
        <taxon>Castilleja</taxon>
    </lineage>
</organism>
<keyword evidence="3" id="KW-1185">Reference proteome</keyword>
<dbReference type="Proteomes" id="UP001632038">
    <property type="component" value="Unassembled WGS sequence"/>
</dbReference>
<evidence type="ECO:0000313" key="3">
    <source>
        <dbReference type="Proteomes" id="UP001632038"/>
    </source>
</evidence>
<name>A0ABD3CM33_9LAMI</name>
<feature type="compositionally biased region" description="Basic and acidic residues" evidence="1">
    <location>
        <begin position="7"/>
        <end position="21"/>
    </location>
</feature>
<evidence type="ECO:0000313" key="2">
    <source>
        <dbReference type="EMBL" id="KAL3629657.1"/>
    </source>
</evidence>
<reference evidence="3" key="1">
    <citation type="journal article" date="2024" name="IScience">
        <title>Strigolactones Initiate the Formation of Haustorium-like Structures in Castilleja.</title>
        <authorList>
            <person name="Buerger M."/>
            <person name="Peterson D."/>
            <person name="Chory J."/>
        </authorList>
    </citation>
    <scope>NUCLEOTIDE SEQUENCE [LARGE SCALE GENOMIC DNA]</scope>
</reference>
<accession>A0ABD3CM33</accession>
<proteinExistence type="predicted"/>
<evidence type="ECO:0000256" key="1">
    <source>
        <dbReference type="SAM" id="MobiDB-lite"/>
    </source>
</evidence>
<sequence>MKRGHRIQSEKTPRNDLRDLDPIRAVAVEHGGEGSPPMALSFLQD</sequence>
<comment type="caution">
    <text evidence="2">The sequence shown here is derived from an EMBL/GenBank/DDBJ whole genome shotgun (WGS) entry which is preliminary data.</text>
</comment>
<dbReference type="AlphaFoldDB" id="A0ABD3CM33"/>
<protein>
    <submittedName>
        <fullName evidence="2">Uncharacterized protein</fullName>
    </submittedName>
</protein>
<dbReference type="EMBL" id="JAVIJP010000034">
    <property type="protein sequence ID" value="KAL3629657.1"/>
    <property type="molecule type" value="Genomic_DNA"/>
</dbReference>